<dbReference type="RefSeq" id="WP_260045791.1">
    <property type="nucleotide sequence ID" value="NZ_JANZXA010000005.1"/>
</dbReference>
<protein>
    <submittedName>
        <fullName evidence="1">Uncharacterized protein</fullName>
    </submittedName>
</protein>
<name>A0ABT2I4F1_9SPHN</name>
<comment type="caution">
    <text evidence="1">The sequence shown here is derived from an EMBL/GenBank/DDBJ whole genome shotgun (WGS) entry which is preliminary data.</text>
</comment>
<dbReference type="Proteomes" id="UP001165583">
    <property type="component" value="Unassembled WGS sequence"/>
</dbReference>
<gene>
    <name evidence="1" type="ORF">NZK81_08980</name>
</gene>
<proteinExistence type="predicted"/>
<dbReference type="EMBL" id="JANZXA010000005">
    <property type="protein sequence ID" value="MCT2399684.1"/>
    <property type="molecule type" value="Genomic_DNA"/>
</dbReference>
<sequence>METDAGTDTTACELHVWPADGLRSTYHGWFHGGIVDGAVEGREGYRKLPGIPLDTPHQVELLRASPLAEALALPGYRTLVHEQALDSNTARHTPGRLIADAPSCYAELVVDDVFFQEDIVNGKFLKILFRYRSFDGDALTRRFGTYTQVPLTAFPPATPDAVVAASSDIDQAYERSLTEFGTALQSPPKQKKKK</sequence>
<keyword evidence="2" id="KW-1185">Reference proteome</keyword>
<evidence type="ECO:0000313" key="1">
    <source>
        <dbReference type="EMBL" id="MCT2399684.1"/>
    </source>
</evidence>
<accession>A0ABT2I4F1</accession>
<organism evidence="1 2">
    <name type="scientific">Novosphingobium mangrovi</name>
    <name type="common">ex Huang et al. 2023</name>
    <dbReference type="NCBI Taxonomy" id="2976432"/>
    <lineage>
        <taxon>Bacteria</taxon>
        <taxon>Pseudomonadati</taxon>
        <taxon>Pseudomonadota</taxon>
        <taxon>Alphaproteobacteria</taxon>
        <taxon>Sphingomonadales</taxon>
        <taxon>Sphingomonadaceae</taxon>
        <taxon>Novosphingobium</taxon>
    </lineage>
</organism>
<evidence type="ECO:0000313" key="2">
    <source>
        <dbReference type="Proteomes" id="UP001165583"/>
    </source>
</evidence>
<reference evidence="1" key="1">
    <citation type="submission" date="2022-09" db="EMBL/GenBank/DDBJ databases">
        <title>Novosphingobium sp. Nov., a polycyclic aromatic hydrocarbon-degrading bacterium isolated form mangrove sediments in HongKong.</title>
        <authorList>
            <person name="Hu Z."/>
        </authorList>
    </citation>
    <scope>NUCLEOTIDE SEQUENCE</scope>
    <source>
        <strain evidence="1">HK4-1</strain>
    </source>
</reference>